<comment type="caution">
    <text evidence="1">The sequence shown here is derived from an EMBL/GenBank/DDBJ whole genome shotgun (WGS) entry which is preliminary data.</text>
</comment>
<dbReference type="EMBL" id="QBLH01000618">
    <property type="protein sequence ID" value="TGZ54634.1"/>
    <property type="molecule type" value="Genomic_DNA"/>
</dbReference>
<accession>A0A4V6RGN5</accession>
<evidence type="ECO:0000313" key="1">
    <source>
        <dbReference type="EMBL" id="TGZ54634.1"/>
    </source>
</evidence>
<evidence type="ECO:0000313" key="2">
    <source>
        <dbReference type="Proteomes" id="UP000310200"/>
    </source>
</evidence>
<name>A0A4V6RGN5_9HYME</name>
<organism evidence="1 2">
    <name type="scientific">Temnothorax longispinosus</name>
    <dbReference type="NCBI Taxonomy" id="300112"/>
    <lineage>
        <taxon>Eukaryota</taxon>
        <taxon>Metazoa</taxon>
        <taxon>Ecdysozoa</taxon>
        <taxon>Arthropoda</taxon>
        <taxon>Hexapoda</taxon>
        <taxon>Insecta</taxon>
        <taxon>Pterygota</taxon>
        <taxon>Neoptera</taxon>
        <taxon>Endopterygota</taxon>
        <taxon>Hymenoptera</taxon>
        <taxon>Apocrita</taxon>
        <taxon>Aculeata</taxon>
        <taxon>Formicoidea</taxon>
        <taxon>Formicidae</taxon>
        <taxon>Myrmicinae</taxon>
        <taxon>Temnothorax</taxon>
    </lineage>
</organism>
<keyword evidence="2" id="KW-1185">Reference proteome</keyword>
<proteinExistence type="predicted"/>
<dbReference type="Proteomes" id="UP000310200">
    <property type="component" value="Unassembled WGS sequence"/>
</dbReference>
<gene>
    <name evidence="1" type="ORF">DBV15_06149</name>
</gene>
<reference evidence="1 2" key="1">
    <citation type="journal article" date="2019" name="Philos. Trans. R. Soc. Lond., B, Biol. Sci.">
        <title>Ant behaviour and brain gene expression of defending hosts depend on the ecological success of the intruding social parasite.</title>
        <authorList>
            <person name="Kaur R."/>
            <person name="Stoldt M."/>
            <person name="Jongepier E."/>
            <person name="Feldmeyer B."/>
            <person name="Menzel F."/>
            <person name="Bornberg-Bauer E."/>
            <person name="Foitzik S."/>
        </authorList>
    </citation>
    <scope>NUCLEOTIDE SEQUENCE [LARGE SCALE GENOMIC DNA]</scope>
    <source>
        <tissue evidence="1">Whole body</tissue>
    </source>
</reference>
<sequence>MEKGGDQERSFVAFNIFLPTYDQLNDHVNIINLNNQKKIKCHFITESYYLYILVPKTYLT</sequence>
<dbReference type="AlphaFoldDB" id="A0A4V6RGN5"/>
<protein>
    <submittedName>
        <fullName evidence="1">Uncharacterized protein</fullName>
    </submittedName>
</protein>